<dbReference type="Gene3D" id="1.10.600.10">
    <property type="entry name" value="Farnesyl Diphosphate Synthase"/>
    <property type="match status" value="1"/>
</dbReference>
<keyword evidence="2" id="KW-1185">Reference proteome</keyword>
<organism evidence="1 2">
    <name type="scientific">Varunaivibrio sulfuroxidans</name>
    <dbReference type="NCBI Taxonomy" id="1773489"/>
    <lineage>
        <taxon>Bacteria</taxon>
        <taxon>Pseudomonadati</taxon>
        <taxon>Pseudomonadota</taxon>
        <taxon>Alphaproteobacteria</taxon>
        <taxon>Rhodospirillales</taxon>
        <taxon>Magnetovibrionaceae</taxon>
        <taxon>Varunaivibrio</taxon>
    </lineage>
</organism>
<dbReference type="Pfam" id="PF00494">
    <property type="entry name" value="SQS_PSY"/>
    <property type="match status" value="1"/>
</dbReference>
<accession>A0A4R3J8P9</accession>
<protein>
    <submittedName>
        <fullName evidence="1">Squalene/phytoene synthase</fullName>
    </submittedName>
</protein>
<dbReference type="OrthoDB" id="9814909at2"/>
<evidence type="ECO:0000313" key="2">
    <source>
        <dbReference type="Proteomes" id="UP000295304"/>
    </source>
</evidence>
<dbReference type="InterPro" id="IPR008949">
    <property type="entry name" value="Isoprenoid_synthase_dom_sf"/>
</dbReference>
<dbReference type="AlphaFoldDB" id="A0A4R3J8P9"/>
<sequence length="265" mass="28586">MDHDTWIGEYTQGCRHLWPIAVFSPPRRRRAMLALLAFDAELRRIPHKVKEPMLGAMRYQWWRDMLGGASGDMPVGSPPLVRALAGILDDPTLPGGLARASAAALIDAAQDKLTPVSPADVDLLKNRATAVARAQGALMRCILMGGGSDNLDVNEDALFHALRALEALAGLSERALGEKAFGEPLKAALLACAEEAIVTAAALSAGVDKKLRPALVAITLGRLVLFDVRKHGVGAGALRRSRPLCARLTPWRLTRLGWAVWRGRF</sequence>
<dbReference type="RefSeq" id="WP_132939601.1">
    <property type="nucleotide sequence ID" value="NZ_CP119676.1"/>
</dbReference>
<dbReference type="InterPro" id="IPR002060">
    <property type="entry name" value="Squ/phyt_synthse"/>
</dbReference>
<evidence type="ECO:0000313" key="1">
    <source>
        <dbReference type="EMBL" id="TCS61306.1"/>
    </source>
</evidence>
<gene>
    <name evidence="1" type="ORF">EDD55_108106</name>
</gene>
<proteinExistence type="predicted"/>
<reference evidence="1 2" key="1">
    <citation type="submission" date="2019-03" db="EMBL/GenBank/DDBJ databases">
        <title>Genomic Encyclopedia of Type Strains, Phase IV (KMG-IV): sequencing the most valuable type-strain genomes for metagenomic binning, comparative biology and taxonomic classification.</title>
        <authorList>
            <person name="Goeker M."/>
        </authorList>
    </citation>
    <scope>NUCLEOTIDE SEQUENCE [LARGE SCALE GENOMIC DNA]</scope>
    <source>
        <strain evidence="1 2">DSM 101688</strain>
    </source>
</reference>
<comment type="caution">
    <text evidence="1">The sequence shown here is derived from an EMBL/GenBank/DDBJ whole genome shotgun (WGS) entry which is preliminary data.</text>
</comment>
<dbReference type="EMBL" id="SLZW01000008">
    <property type="protein sequence ID" value="TCS61306.1"/>
    <property type="molecule type" value="Genomic_DNA"/>
</dbReference>
<name>A0A4R3J8P9_9PROT</name>
<dbReference type="SUPFAM" id="SSF48576">
    <property type="entry name" value="Terpenoid synthases"/>
    <property type="match status" value="1"/>
</dbReference>
<dbReference type="Proteomes" id="UP000295304">
    <property type="component" value="Unassembled WGS sequence"/>
</dbReference>